<accession>A0AAF0ENF1</accession>
<dbReference type="GO" id="GO:0045040">
    <property type="term" value="P:protein insertion into mitochondrial outer membrane"/>
    <property type="evidence" value="ECO:0007669"/>
    <property type="project" value="TreeGrafter"/>
</dbReference>
<dbReference type="PANTHER" id="PTHR28241:SF1">
    <property type="entry name" value="MITOCHONDRIAL IMPORT PROTEIN 1"/>
    <property type="match status" value="1"/>
</dbReference>
<dbReference type="GO" id="GO:0070096">
    <property type="term" value="P:mitochondrial outer membrane translocase complex assembly"/>
    <property type="evidence" value="ECO:0007669"/>
    <property type="project" value="TreeGrafter"/>
</dbReference>
<dbReference type="EMBL" id="CP119877">
    <property type="protein sequence ID" value="WFD33813.1"/>
    <property type="molecule type" value="Genomic_DNA"/>
</dbReference>
<dbReference type="InterPro" id="IPR013262">
    <property type="entry name" value="OMP_MIM1/TOM13_mt"/>
</dbReference>
<evidence type="ECO:0008006" key="4">
    <source>
        <dbReference type="Google" id="ProtNLM"/>
    </source>
</evidence>
<dbReference type="Pfam" id="PF08219">
    <property type="entry name" value="TOM13"/>
    <property type="match status" value="1"/>
</dbReference>
<keyword evidence="3" id="KW-1185">Reference proteome</keyword>
<organism evidence="2 3">
    <name type="scientific">Malassezia cuniculi</name>
    <dbReference type="NCBI Taxonomy" id="948313"/>
    <lineage>
        <taxon>Eukaryota</taxon>
        <taxon>Fungi</taxon>
        <taxon>Dikarya</taxon>
        <taxon>Basidiomycota</taxon>
        <taxon>Ustilaginomycotina</taxon>
        <taxon>Malasseziomycetes</taxon>
        <taxon>Malasseziales</taxon>
        <taxon>Malasseziaceae</taxon>
        <taxon>Malassezia</taxon>
    </lineage>
</organism>
<evidence type="ECO:0000256" key="1">
    <source>
        <dbReference type="SAM" id="Phobius"/>
    </source>
</evidence>
<reference evidence="2" key="1">
    <citation type="submission" date="2023-03" db="EMBL/GenBank/DDBJ databases">
        <title>Mating type loci evolution in Malassezia.</title>
        <authorList>
            <person name="Coelho M.A."/>
        </authorList>
    </citation>
    <scope>NUCLEOTIDE SEQUENCE</scope>
    <source>
        <strain evidence="2">CBS 11721</strain>
    </source>
</reference>
<evidence type="ECO:0000313" key="2">
    <source>
        <dbReference type="EMBL" id="WFD33813.1"/>
    </source>
</evidence>
<dbReference type="AlphaFoldDB" id="A0AAF0ENF1"/>
<feature type="transmembrane region" description="Helical" evidence="1">
    <location>
        <begin position="70"/>
        <end position="90"/>
    </location>
</feature>
<dbReference type="PANTHER" id="PTHR28241">
    <property type="entry name" value="MITOCHONDRIAL IMPORT PROTEIN 1"/>
    <property type="match status" value="1"/>
</dbReference>
<evidence type="ECO:0000313" key="3">
    <source>
        <dbReference type="Proteomes" id="UP001219933"/>
    </source>
</evidence>
<sequence>MVDLAAAAPEATQVPSILSHPLVNVDDAGSVAESDVFEEEDNVPVPAPAPTGELTLAAIWSPGLTWRRRAMLITAALAVNIGLPFINGIMLGFGEIFARAFLAPILGLAPPLQRYSLHSPSPANVPPLDSIPPGGLRGLARSSF</sequence>
<dbReference type="Proteomes" id="UP001219933">
    <property type="component" value="Chromosome 1"/>
</dbReference>
<keyword evidence="1" id="KW-1133">Transmembrane helix</keyword>
<dbReference type="GO" id="GO:0005741">
    <property type="term" value="C:mitochondrial outer membrane"/>
    <property type="evidence" value="ECO:0007669"/>
    <property type="project" value="InterPro"/>
</dbReference>
<proteinExistence type="predicted"/>
<keyword evidence="1" id="KW-0472">Membrane</keyword>
<protein>
    <recommendedName>
        <fullName evidence="4">Mitochondrial import protein 1</fullName>
    </recommendedName>
</protein>
<keyword evidence="1" id="KW-0812">Transmembrane</keyword>
<gene>
    <name evidence="2" type="ORF">MCUN1_000633</name>
</gene>
<name>A0AAF0ENF1_9BASI</name>